<dbReference type="SUPFAM" id="SSF81296">
    <property type="entry name" value="E set domains"/>
    <property type="match status" value="1"/>
</dbReference>
<dbReference type="GO" id="GO:0030674">
    <property type="term" value="F:protein-macromolecule adaptor activity"/>
    <property type="evidence" value="ECO:0007669"/>
    <property type="project" value="TreeGrafter"/>
</dbReference>
<dbReference type="PANTHER" id="PTHR11188">
    <property type="entry name" value="ARRESTIN DOMAIN CONTAINING PROTEIN"/>
    <property type="match status" value="1"/>
</dbReference>
<dbReference type="InterPro" id="IPR014756">
    <property type="entry name" value="Ig_E-set"/>
</dbReference>
<evidence type="ECO:0000259" key="3">
    <source>
        <dbReference type="Pfam" id="PF02752"/>
    </source>
</evidence>
<dbReference type="InterPro" id="IPR014752">
    <property type="entry name" value="Arrestin-like_C"/>
</dbReference>
<feature type="region of interest" description="Disordered" evidence="2">
    <location>
        <begin position="534"/>
        <end position="554"/>
    </location>
</feature>
<proteinExistence type="inferred from homology"/>
<dbReference type="OrthoDB" id="298939at2759"/>
<dbReference type="GO" id="GO:0031625">
    <property type="term" value="F:ubiquitin protein ligase binding"/>
    <property type="evidence" value="ECO:0007669"/>
    <property type="project" value="TreeGrafter"/>
</dbReference>
<protein>
    <recommendedName>
        <fullName evidence="3">Arrestin C-terminal-like domain-containing protein</fullName>
    </recommendedName>
</protein>
<evidence type="ECO:0000256" key="1">
    <source>
        <dbReference type="ARBA" id="ARBA00005298"/>
    </source>
</evidence>
<comment type="caution">
    <text evidence="4">The sequence shown here is derived from an EMBL/GenBank/DDBJ whole genome shotgun (WGS) entry which is preliminary data.</text>
</comment>
<accession>A0A8H3EPY9</accession>
<feature type="region of interest" description="Disordered" evidence="2">
    <location>
        <begin position="728"/>
        <end position="790"/>
    </location>
</feature>
<dbReference type="GO" id="GO:0005886">
    <property type="term" value="C:plasma membrane"/>
    <property type="evidence" value="ECO:0007669"/>
    <property type="project" value="TreeGrafter"/>
</dbReference>
<gene>
    <name evidence="4" type="ORF">GOMPHAMPRED_007358</name>
</gene>
<evidence type="ECO:0000313" key="5">
    <source>
        <dbReference type="Proteomes" id="UP000664169"/>
    </source>
</evidence>
<feature type="domain" description="Arrestin C-terminal-like" evidence="3">
    <location>
        <begin position="356"/>
        <end position="498"/>
    </location>
</feature>
<evidence type="ECO:0000256" key="2">
    <source>
        <dbReference type="SAM" id="MobiDB-lite"/>
    </source>
</evidence>
<feature type="region of interest" description="Disordered" evidence="2">
    <location>
        <begin position="1"/>
        <end position="53"/>
    </location>
</feature>
<keyword evidence="5" id="KW-1185">Reference proteome</keyword>
<name>A0A8H3EPY9_9LECA</name>
<feature type="compositionally biased region" description="Basic and acidic residues" evidence="2">
    <location>
        <begin position="748"/>
        <end position="777"/>
    </location>
</feature>
<dbReference type="Proteomes" id="UP000664169">
    <property type="component" value="Unassembled WGS sequence"/>
</dbReference>
<reference evidence="4" key="1">
    <citation type="submission" date="2021-03" db="EMBL/GenBank/DDBJ databases">
        <authorList>
            <person name="Tagirdzhanova G."/>
        </authorList>
    </citation>
    <scope>NUCLEOTIDE SEQUENCE</scope>
</reference>
<organism evidence="4 5">
    <name type="scientific">Gomphillus americanus</name>
    <dbReference type="NCBI Taxonomy" id="1940652"/>
    <lineage>
        <taxon>Eukaryota</taxon>
        <taxon>Fungi</taxon>
        <taxon>Dikarya</taxon>
        <taxon>Ascomycota</taxon>
        <taxon>Pezizomycotina</taxon>
        <taxon>Lecanoromycetes</taxon>
        <taxon>OSLEUM clade</taxon>
        <taxon>Ostropomycetidae</taxon>
        <taxon>Ostropales</taxon>
        <taxon>Graphidaceae</taxon>
        <taxon>Gomphilloideae</taxon>
        <taxon>Gomphillus</taxon>
    </lineage>
</organism>
<dbReference type="GO" id="GO:0070086">
    <property type="term" value="P:ubiquitin-dependent endocytosis"/>
    <property type="evidence" value="ECO:0007669"/>
    <property type="project" value="TreeGrafter"/>
</dbReference>
<sequence length="790" mass="88403">MNSQLLGRIGQRKPSDTTSSNKSKTQSKRAARFQFEHSESIAEEGPGSIQKSTKLNVREIRRSRSNLSSNSRQRLIEPEYFSSQNPWVHSLSSHAPEPQAGNPSRKLHKSASVVSLATVRKLLKKNHAQLPGHPFKGSDNHTDQYVNPGLFNPLQSTQAVSAPRDFASSFTPNEIVLHPQQKNARLSIVTKPESPMSMGGGFLRGEVAISIAAGSGMREHLLDIGYLSVDLLGIEYCGKRHHVFQSLAVDLIDTQHPPPAHLTASSIPSVDGYWQLTPSTFSLPFELQLPEDPGPPPFKSRHGSIQYFVSTTAIIRIGSKEAFVRDTSRTSLANLPLPLNAVETLIVSRDIPYQDITLRTSMNRDVWASGMSVFVDVHVRNKSWRTINKITLSLERVMMVYHHSIAQLDQGLYRQSRLPDKIYRKIVAKEVITKSGTGWRGIAPHSRESKTWMLDLPTGLATISTGRFFGVRYFLNIALHLAFGVKTLEAKLPVTILDPNSLDIISGPKSRASKESHQRSSIRDSELPLAMLRRLKRNEQKTPRQGQSSRKRRETWAWVSELSPHPSLVPSPLLPSYTVPAKTSKTPSRLHVENRLSIPTVPYIPERIRPPLEEEGSEMLHRRYQIINPDKPRNVLDSVKATTSTSHDPTTSRPMGTSTLNSFRTRLQNRAPGAFVGAGLREPPRFGAGQVGYRVADAHPTESTDAKIRNALKDIEVVNLKDLGSANRLKQSPLKRRKPLPHRRAISRSKDVRSIYRLNDGSKEKNAPRDGERRNVQDPETGWETVENFF</sequence>
<dbReference type="InterPro" id="IPR011022">
    <property type="entry name" value="Arrestin_C-like"/>
</dbReference>
<dbReference type="PANTHER" id="PTHR11188:SF17">
    <property type="entry name" value="FI21816P1"/>
    <property type="match status" value="1"/>
</dbReference>
<evidence type="ECO:0000313" key="4">
    <source>
        <dbReference type="EMBL" id="CAF9911261.1"/>
    </source>
</evidence>
<dbReference type="AlphaFoldDB" id="A0A8H3EPY9"/>
<dbReference type="Pfam" id="PF02752">
    <property type="entry name" value="Arrestin_C"/>
    <property type="match status" value="1"/>
</dbReference>
<dbReference type="InterPro" id="IPR050357">
    <property type="entry name" value="Arrestin_domain-protein"/>
</dbReference>
<comment type="similarity">
    <text evidence="1">Belongs to the arrestin family.</text>
</comment>
<dbReference type="EMBL" id="CAJPDQ010000006">
    <property type="protein sequence ID" value="CAF9911261.1"/>
    <property type="molecule type" value="Genomic_DNA"/>
</dbReference>
<dbReference type="GO" id="GO:0005829">
    <property type="term" value="C:cytosol"/>
    <property type="evidence" value="ECO:0007669"/>
    <property type="project" value="TreeGrafter"/>
</dbReference>
<feature type="compositionally biased region" description="Basic residues" evidence="2">
    <location>
        <begin position="733"/>
        <end position="747"/>
    </location>
</feature>
<dbReference type="Gene3D" id="2.60.40.640">
    <property type="match status" value="2"/>
</dbReference>